<reference evidence="2 3" key="1">
    <citation type="submission" date="2015-11" db="EMBL/GenBank/DDBJ databases">
        <title>Expanding the genomic diversity of Burkholderia species for the development of highly accurate diagnostics.</title>
        <authorList>
            <person name="Sahl J."/>
            <person name="Keim P."/>
            <person name="Wagner D."/>
        </authorList>
    </citation>
    <scope>NUCLEOTIDE SEQUENCE [LARGE SCALE GENOMIC DNA]</scope>
    <source>
        <strain evidence="2 3">MSMB574WGS</strain>
    </source>
</reference>
<feature type="compositionally biased region" description="Basic and acidic residues" evidence="1">
    <location>
        <begin position="13"/>
        <end position="22"/>
    </location>
</feature>
<dbReference type="RefSeq" id="WP_060299646.1">
    <property type="nucleotide sequence ID" value="NZ_LPJX01000052.1"/>
</dbReference>
<accession>A0A132EWT6</accession>
<proteinExistence type="predicted"/>
<comment type="caution">
    <text evidence="2">The sequence shown here is derived from an EMBL/GenBank/DDBJ whole genome shotgun (WGS) entry which is preliminary data.</text>
</comment>
<feature type="region of interest" description="Disordered" evidence="1">
    <location>
        <begin position="1"/>
        <end position="25"/>
    </location>
</feature>
<feature type="compositionally biased region" description="Low complexity" evidence="1">
    <location>
        <begin position="1"/>
        <end position="12"/>
    </location>
</feature>
<evidence type="ECO:0000313" key="3">
    <source>
        <dbReference type="Proteomes" id="UP000061512"/>
    </source>
</evidence>
<name>A0A132EWT6_9BURK</name>
<evidence type="ECO:0000313" key="2">
    <source>
        <dbReference type="EMBL" id="KWF61772.1"/>
    </source>
</evidence>
<gene>
    <name evidence="2" type="ORF">WT57_25305</name>
</gene>
<sequence>MRAADANRTARGAADRLERPASSHDNACEAALAHASRCPASVQHTMYAQRFREAERRRVRPPSRVARGLFRAPAPSRGYDACRPLQPAFDCPPMRHPILEETT</sequence>
<dbReference type="EMBL" id="LPJX01000052">
    <property type="protein sequence ID" value="KWF61772.1"/>
    <property type="molecule type" value="Genomic_DNA"/>
</dbReference>
<dbReference type="Proteomes" id="UP000061512">
    <property type="component" value="Unassembled WGS sequence"/>
</dbReference>
<evidence type="ECO:0000256" key="1">
    <source>
        <dbReference type="SAM" id="MobiDB-lite"/>
    </source>
</evidence>
<organism evidence="2 3">
    <name type="scientific">Burkholderia pseudomultivorans</name>
    <dbReference type="NCBI Taxonomy" id="1207504"/>
    <lineage>
        <taxon>Bacteria</taxon>
        <taxon>Pseudomonadati</taxon>
        <taxon>Pseudomonadota</taxon>
        <taxon>Betaproteobacteria</taxon>
        <taxon>Burkholderiales</taxon>
        <taxon>Burkholderiaceae</taxon>
        <taxon>Burkholderia</taxon>
        <taxon>Burkholderia cepacia complex</taxon>
    </lineage>
</organism>
<dbReference type="AlphaFoldDB" id="A0A132EWT6"/>
<protein>
    <submittedName>
        <fullName evidence="2">Uncharacterized protein</fullName>
    </submittedName>
</protein>